<sequence length="339" mass="36310">MNPIVAAIETAVDIDATAAKWVARADRRPLTPDEMSELEAWLSGDVRRPGAYGRAQAVLIYAKRAVALGPDYRGRAEVRDGKGFKLVPGGLSRRQVFWGGGAVAASMAGALVVLSAVDSQAQVLTTEKGEARAVPLKDGSLVNLNTDTHLRALVNARHRRVDLEAGEALFEVAKDPTRPFTVNTENVEFVALGTSFVVRRLNSHQVVLLVRDGLVDVRLAGSDTIVRVGAGERLKVDSRMWRTAGATPESLSPDELSRSLAWQGGHIALEGQTLAEAVAEFARYNDKVIVITDPAIAAHEITGLFEARNPGGFASAVAAAYSLTVIEDTHQYRLVAKAS</sequence>
<dbReference type="PANTHER" id="PTHR30273">
    <property type="entry name" value="PERIPLASMIC SIGNAL SENSOR AND SIGMA FACTOR ACTIVATOR FECR-RELATED"/>
    <property type="match status" value="1"/>
</dbReference>
<reference evidence="2 3" key="1">
    <citation type="submission" date="2023-01" db="EMBL/GenBank/DDBJ databases">
        <title>Novel species of the genus Asticcacaulis isolated from rivers.</title>
        <authorList>
            <person name="Lu H."/>
        </authorList>
    </citation>
    <scope>NUCLEOTIDE SEQUENCE [LARGE SCALE GENOMIC DNA]</scope>
    <source>
        <strain evidence="2 3">BYS171W</strain>
    </source>
</reference>
<accession>A0ABT5HPX6</accession>
<dbReference type="Pfam" id="PF04773">
    <property type="entry name" value="FecR"/>
    <property type="match status" value="1"/>
</dbReference>
<proteinExistence type="predicted"/>
<protein>
    <submittedName>
        <fullName evidence="2">FecR domain-containing protein</fullName>
    </submittedName>
</protein>
<evidence type="ECO:0000313" key="3">
    <source>
        <dbReference type="Proteomes" id="UP001214854"/>
    </source>
</evidence>
<dbReference type="PIRSF" id="PIRSF018266">
    <property type="entry name" value="FecR"/>
    <property type="match status" value="1"/>
</dbReference>
<gene>
    <name evidence="2" type="ORF">PQU92_02465</name>
</gene>
<dbReference type="RefSeq" id="WP_272746624.1">
    <property type="nucleotide sequence ID" value="NZ_JAQQKX010000001.1"/>
</dbReference>
<organism evidence="2 3">
    <name type="scientific">Asticcacaulis aquaticus</name>
    <dbReference type="NCBI Taxonomy" id="2984212"/>
    <lineage>
        <taxon>Bacteria</taxon>
        <taxon>Pseudomonadati</taxon>
        <taxon>Pseudomonadota</taxon>
        <taxon>Alphaproteobacteria</taxon>
        <taxon>Caulobacterales</taxon>
        <taxon>Caulobacteraceae</taxon>
        <taxon>Asticcacaulis</taxon>
    </lineage>
</organism>
<name>A0ABT5HPX6_9CAUL</name>
<evidence type="ECO:0000313" key="2">
    <source>
        <dbReference type="EMBL" id="MDC7682120.1"/>
    </source>
</evidence>
<dbReference type="InterPro" id="IPR012373">
    <property type="entry name" value="Ferrdict_sens_TM"/>
</dbReference>
<dbReference type="InterPro" id="IPR006860">
    <property type="entry name" value="FecR"/>
</dbReference>
<feature type="domain" description="FecR protein" evidence="1">
    <location>
        <begin position="123"/>
        <end position="215"/>
    </location>
</feature>
<comment type="caution">
    <text evidence="2">The sequence shown here is derived from an EMBL/GenBank/DDBJ whole genome shotgun (WGS) entry which is preliminary data.</text>
</comment>
<evidence type="ECO:0000259" key="1">
    <source>
        <dbReference type="Pfam" id="PF04773"/>
    </source>
</evidence>
<dbReference type="Gene3D" id="2.60.120.1440">
    <property type="match status" value="1"/>
</dbReference>
<dbReference type="PANTHER" id="PTHR30273:SF2">
    <property type="entry name" value="PROTEIN FECR"/>
    <property type="match status" value="1"/>
</dbReference>
<keyword evidence="3" id="KW-1185">Reference proteome</keyword>
<dbReference type="Proteomes" id="UP001214854">
    <property type="component" value="Unassembled WGS sequence"/>
</dbReference>
<dbReference type="EMBL" id="JAQQKX010000001">
    <property type="protein sequence ID" value="MDC7682120.1"/>
    <property type="molecule type" value="Genomic_DNA"/>
</dbReference>